<dbReference type="InterPro" id="IPR051043">
    <property type="entry name" value="Sulfatase_Mod_Factor_Kinase"/>
</dbReference>
<dbReference type="SUPFAM" id="SSF52540">
    <property type="entry name" value="P-loop containing nucleoside triphosphate hydrolases"/>
    <property type="match status" value="1"/>
</dbReference>
<evidence type="ECO:0000259" key="2">
    <source>
        <dbReference type="PROSITE" id="PS50837"/>
    </source>
</evidence>
<keyword evidence="4" id="KW-1185">Reference proteome</keyword>
<sequence length="959" mass="106083">MPENLQHLISENRYLQLQGIRSRGKLVNIELDRIYVTLRATRQFTERGDAAWLAGECALAPGERQRGLAGSGPAGEAAREMSEISVNQALAEHRRLVVLGDPGCGKTTLLRYLALRYARDVAEGSEHLRGELGLAESGTLPILLPLRLLARFLGEQRDDGTEGHVVFLRFLVRLLANQRIAVPENFFDDWLHGGRAVLLLDGLDEVADAALRRRVARRVDDFTRAYPGCRYVVTSRIVGYTESSQLAAGYATTTVRDFSLADLRRFLAQWHRLIAIGQMGPGDSAETAAAQQSEQLLAAIEANERVRELAINPLLLTVIALVHRDRVKLPDRRAELYEEAVDVLLGKWDEAKEVAETRVVHERPFDTSDRRLVLQRLALRMHEERVKEVDRQPLRELLADELAGRLDDTRDLDAAVDRLLRLIEERTGLLIARGEGSYAFSHLTFQEYLAALGIAGRDDYVEKTLAHSADPWWREVILLTAGHLSTQSRERTTRLIRAIADARAEPEPYHNLVLAAECVRDAGSGRLIGNLEAELRARLRDELERPEPIGWLAKTKTLLTRGISPQAALRRRIAAAEALARIGGTRFWSLPHGEPEWVEIPAGEFTMGEGSKAHRVSLPAYAIARVPISNAQYALFTQASRHPPPKYWQGPRPPRGKESHPVVDVSWQDALAYGRWLAAVTGKAVTLPSEAEWEKAARGASDARAYPWGDAFDAARCNAAESGFGDTTPVGIFASGASPYGCLDMAGNVWEWTRSLWGKDWDKPEFGYPYDPSDVQRENLDAPDEVRRVVRGGSWTFTESTPAAPSAAGIPRSTGSSAVFGFCCAGPLFRSSGLCPLRALELRSSDSGGGAGETSPAARRNDRVRGEEVFAQSPGIGVTHVLDPAMNRRVEFGERNPPGLVGIEMVCQPARERDRVALLEQAVRRVENWLSSGQYEHVSRRVAGIGRLLGGWLRQSMQA</sequence>
<evidence type="ECO:0000313" key="4">
    <source>
        <dbReference type="Proteomes" id="UP000021315"/>
    </source>
</evidence>
<keyword evidence="3" id="KW-0418">Kinase</keyword>
<dbReference type="GO" id="GO:0120147">
    <property type="term" value="F:formylglycine-generating oxidase activity"/>
    <property type="evidence" value="ECO:0007669"/>
    <property type="project" value="TreeGrafter"/>
</dbReference>
<gene>
    <name evidence="3" type="primary">pkn1_15</name>
    <name evidence="3" type="ORF">AW06_003650</name>
</gene>
<dbReference type="Gene3D" id="1.20.1440.60">
    <property type="entry name" value="23S rRNA-intervening sequence"/>
    <property type="match status" value="1"/>
</dbReference>
<dbReference type="Pfam" id="PF05729">
    <property type="entry name" value="NACHT"/>
    <property type="match status" value="1"/>
</dbReference>
<dbReference type="InterPro" id="IPR007111">
    <property type="entry name" value="NACHT_NTPase"/>
</dbReference>
<dbReference type="Gene3D" id="3.90.1580.10">
    <property type="entry name" value="paralog of FGE (formylglycine-generating enzyme)"/>
    <property type="match status" value="1"/>
</dbReference>
<protein>
    <submittedName>
        <fullName evidence="3">Serine/threonine-protein kinase pkn1</fullName>
        <ecNumber evidence="3">2.7.11.1</ecNumber>
    </submittedName>
</protein>
<dbReference type="EMBL" id="JDST02000096">
    <property type="protein sequence ID" value="KFB75278.1"/>
    <property type="molecule type" value="Genomic_DNA"/>
</dbReference>
<dbReference type="Pfam" id="PF03781">
    <property type="entry name" value="FGE-sulfatase"/>
    <property type="match status" value="1"/>
</dbReference>
<dbReference type="InterPro" id="IPR005532">
    <property type="entry name" value="SUMF_dom"/>
</dbReference>
<comment type="caution">
    <text evidence="3">The sequence shown here is derived from an EMBL/GenBank/DDBJ whole genome shotgun (WGS) entry which is preliminary data.</text>
</comment>
<dbReference type="InterPro" id="IPR003593">
    <property type="entry name" value="AAA+_ATPase"/>
</dbReference>
<feature type="domain" description="NACHT" evidence="2">
    <location>
        <begin position="94"/>
        <end position="236"/>
    </location>
</feature>
<dbReference type="PROSITE" id="PS50837">
    <property type="entry name" value="NACHT"/>
    <property type="match status" value="1"/>
</dbReference>
<dbReference type="STRING" id="1453999.AW06_003650"/>
<evidence type="ECO:0000313" key="3">
    <source>
        <dbReference type="EMBL" id="KFB75278.1"/>
    </source>
</evidence>
<dbReference type="AlphaFoldDB" id="A0A080M1Y5"/>
<name>A0A080M1Y5_9PROT</name>
<dbReference type="InterPro" id="IPR027417">
    <property type="entry name" value="P-loop_NTPase"/>
</dbReference>
<dbReference type="InterPro" id="IPR036583">
    <property type="entry name" value="23S_rRNA_IVS_sf"/>
</dbReference>
<dbReference type="Proteomes" id="UP000021315">
    <property type="component" value="Unassembled WGS sequence"/>
</dbReference>
<dbReference type="SUPFAM" id="SSF56436">
    <property type="entry name" value="C-type lectin-like"/>
    <property type="match status" value="1"/>
</dbReference>
<dbReference type="EC" id="2.7.11.1" evidence="3"/>
<dbReference type="GO" id="GO:0004674">
    <property type="term" value="F:protein serine/threonine kinase activity"/>
    <property type="evidence" value="ECO:0007669"/>
    <property type="project" value="UniProtKB-EC"/>
</dbReference>
<organism evidence="3 4">
    <name type="scientific">Candidatus Accumulibacter cognatus</name>
    <dbReference type="NCBI Taxonomy" id="2954383"/>
    <lineage>
        <taxon>Bacteria</taxon>
        <taxon>Pseudomonadati</taxon>
        <taxon>Pseudomonadota</taxon>
        <taxon>Betaproteobacteria</taxon>
        <taxon>Candidatus Accumulibacter</taxon>
    </lineage>
</organism>
<dbReference type="Gene3D" id="3.40.50.300">
    <property type="entry name" value="P-loop containing nucleotide triphosphate hydrolases"/>
    <property type="match status" value="1"/>
</dbReference>
<dbReference type="SMART" id="SM00382">
    <property type="entry name" value="AAA"/>
    <property type="match status" value="1"/>
</dbReference>
<evidence type="ECO:0000256" key="1">
    <source>
        <dbReference type="SAM" id="MobiDB-lite"/>
    </source>
</evidence>
<dbReference type="PANTHER" id="PTHR23150:SF19">
    <property type="entry name" value="FORMYLGLYCINE-GENERATING ENZYME"/>
    <property type="match status" value="1"/>
</dbReference>
<feature type="region of interest" description="Disordered" evidence="1">
    <location>
        <begin position="844"/>
        <end position="864"/>
    </location>
</feature>
<dbReference type="RefSeq" id="WP_034952213.1">
    <property type="nucleotide sequence ID" value="NZ_JDST02000096.1"/>
</dbReference>
<accession>A0A080M1Y5</accession>
<dbReference type="InterPro" id="IPR016187">
    <property type="entry name" value="CTDL_fold"/>
</dbReference>
<proteinExistence type="predicted"/>
<dbReference type="PANTHER" id="PTHR23150">
    <property type="entry name" value="SULFATASE MODIFYING FACTOR 1, 2"/>
    <property type="match status" value="1"/>
</dbReference>
<keyword evidence="3" id="KW-0808">Transferase</keyword>
<reference evidence="3" key="1">
    <citation type="submission" date="2014-02" db="EMBL/GenBank/DDBJ databases">
        <title>Expanding our view of genomic diversity in Candidatus Accumulibacter clades.</title>
        <authorList>
            <person name="Skennerton C.T."/>
            <person name="Barr J.J."/>
            <person name="Slater F.R."/>
            <person name="Bond P.L."/>
            <person name="Tyson G.W."/>
        </authorList>
    </citation>
    <scope>NUCLEOTIDE SEQUENCE [LARGE SCALE GENOMIC DNA]</scope>
</reference>
<dbReference type="InterPro" id="IPR042095">
    <property type="entry name" value="SUMF_sf"/>
</dbReference>